<dbReference type="AlphaFoldDB" id="A0A8J5QIW7"/>
<evidence type="ECO:0000313" key="5">
    <source>
        <dbReference type="Proteomes" id="UP000694255"/>
    </source>
</evidence>
<name>A0A8J5QIW7_9ASCO</name>
<dbReference type="InterPro" id="IPR045242">
    <property type="entry name" value="Syntaxin"/>
</dbReference>
<organism evidence="4 5">
    <name type="scientific">[Candida] subhashii</name>
    <dbReference type="NCBI Taxonomy" id="561895"/>
    <lineage>
        <taxon>Eukaryota</taxon>
        <taxon>Fungi</taxon>
        <taxon>Dikarya</taxon>
        <taxon>Ascomycota</taxon>
        <taxon>Saccharomycotina</taxon>
        <taxon>Pichiomycetes</taxon>
        <taxon>Debaryomycetaceae</taxon>
        <taxon>Spathaspora</taxon>
    </lineage>
</organism>
<dbReference type="SMART" id="SM00397">
    <property type="entry name" value="t_SNARE"/>
    <property type="match status" value="1"/>
</dbReference>
<sequence length="289" mass="32933">MSFANFDYEAQTPLPSRASAQSSSSSSSHDLDKIICKTSTQLQLFSQLITQLDTQRKQLGTRRDCQQLRENIDVGVEKVMELSGGVSRLMNDLNVVINKNSGSGAGIGISNRQIVIKERLMGEYNELDRKFRKTVRIYNDKRRVTPLRQSQLQETKINESTPLLSDKNENGRGRQQQEQIQEQEENINKTELQYHILLTQERNREIEQVTEGILEVNSIFKDLNQLVQEQGAQLNTIEDNVLQLHGNTQQADRELQKAHEYQKSRGKWGCILLVALCIIVLIIVLAVVS</sequence>
<proteinExistence type="predicted"/>
<dbReference type="GeneID" id="73466826"/>
<feature type="region of interest" description="Disordered" evidence="1">
    <location>
        <begin position="148"/>
        <end position="182"/>
    </location>
</feature>
<reference evidence="4 5" key="1">
    <citation type="journal article" date="2021" name="DNA Res.">
        <title>Genome analysis of Candida subhashii reveals its hybrid nature and dual mitochondrial genome conformations.</title>
        <authorList>
            <person name="Mixao V."/>
            <person name="Hegedusova E."/>
            <person name="Saus E."/>
            <person name="Pryszcz L.P."/>
            <person name="Cillingova A."/>
            <person name="Nosek J."/>
            <person name="Gabaldon T."/>
        </authorList>
    </citation>
    <scope>NUCLEOTIDE SEQUENCE [LARGE SCALE GENOMIC DNA]</scope>
    <source>
        <strain evidence="4 5">CBS 10753</strain>
    </source>
</reference>
<dbReference type="PANTHER" id="PTHR19957:SF418">
    <property type="entry name" value="SNAP RECEPTOR"/>
    <property type="match status" value="1"/>
</dbReference>
<evidence type="ECO:0000256" key="2">
    <source>
        <dbReference type="SAM" id="Phobius"/>
    </source>
</evidence>
<keyword evidence="5" id="KW-1185">Reference proteome</keyword>
<dbReference type="Pfam" id="PF05739">
    <property type="entry name" value="SNARE"/>
    <property type="match status" value="1"/>
</dbReference>
<evidence type="ECO:0000313" key="4">
    <source>
        <dbReference type="EMBL" id="KAG7666434.1"/>
    </source>
</evidence>
<dbReference type="InterPro" id="IPR006011">
    <property type="entry name" value="Syntaxin_N"/>
</dbReference>
<dbReference type="Pfam" id="PF14523">
    <property type="entry name" value="Syntaxin_2"/>
    <property type="match status" value="1"/>
</dbReference>
<evidence type="ECO:0000259" key="3">
    <source>
        <dbReference type="PROSITE" id="PS50192"/>
    </source>
</evidence>
<dbReference type="EMBL" id="JAGSYN010000002">
    <property type="protein sequence ID" value="KAG7666434.1"/>
    <property type="molecule type" value="Genomic_DNA"/>
</dbReference>
<dbReference type="GO" id="GO:0006896">
    <property type="term" value="P:Golgi to vacuole transport"/>
    <property type="evidence" value="ECO:0007669"/>
    <property type="project" value="TreeGrafter"/>
</dbReference>
<dbReference type="PANTHER" id="PTHR19957">
    <property type="entry name" value="SYNTAXIN"/>
    <property type="match status" value="1"/>
</dbReference>
<dbReference type="RefSeq" id="XP_049266662.1">
    <property type="nucleotide sequence ID" value="XM_049405700.1"/>
</dbReference>
<keyword evidence="2" id="KW-0812">Transmembrane</keyword>
<dbReference type="CDD" id="cd15840">
    <property type="entry name" value="SNARE_Qa"/>
    <property type="match status" value="1"/>
</dbReference>
<feature type="transmembrane region" description="Helical" evidence="2">
    <location>
        <begin position="268"/>
        <end position="288"/>
    </location>
</feature>
<dbReference type="GO" id="GO:0012505">
    <property type="term" value="C:endomembrane system"/>
    <property type="evidence" value="ECO:0007669"/>
    <property type="project" value="TreeGrafter"/>
</dbReference>
<comment type="caution">
    <text evidence="4">The sequence shown here is derived from an EMBL/GenBank/DDBJ whole genome shotgun (WGS) entry which is preliminary data.</text>
</comment>
<dbReference type="GO" id="GO:0006886">
    <property type="term" value="P:intracellular protein transport"/>
    <property type="evidence" value="ECO:0007669"/>
    <property type="project" value="TreeGrafter"/>
</dbReference>
<dbReference type="GO" id="GO:0031201">
    <property type="term" value="C:SNARE complex"/>
    <property type="evidence" value="ECO:0007669"/>
    <property type="project" value="TreeGrafter"/>
</dbReference>
<gene>
    <name evidence="4" type="ORF">J8A68_000025</name>
</gene>
<dbReference type="PROSITE" id="PS50192">
    <property type="entry name" value="T_SNARE"/>
    <property type="match status" value="1"/>
</dbReference>
<keyword evidence="2" id="KW-0472">Membrane</keyword>
<dbReference type="OrthoDB" id="364348at2759"/>
<keyword evidence="2" id="KW-1133">Transmembrane helix</keyword>
<dbReference type="Proteomes" id="UP000694255">
    <property type="component" value="Unassembled WGS sequence"/>
</dbReference>
<evidence type="ECO:0000256" key="1">
    <source>
        <dbReference type="SAM" id="MobiDB-lite"/>
    </source>
</evidence>
<dbReference type="InterPro" id="IPR000727">
    <property type="entry name" value="T_SNARE_dom"/>
</dbReference>
<feature type="domain" description="T-SNARE coiled-coil homology" evidence="3">
    <location>
        <begin position="196"/>
        <end position="258"/>
    </location>
</feature>
<protein>
    <submittedName>
        <fullName evidence="4">VAM3</fullName>
    </submittedName>
</protein>
<dbReference type="GO" id="GO:0006906">
    <property type="term" value="P:vesicle fusion"/>
    <property type="evidence" value="ECO:0007669"/>
    <property type="project" value="TreeGrafter"/>
</dbReference>
<dbReference type="GO" id="GO:0000149">
    <property type="term" value="F:SNARE binding"/>
    <property type="evidence" value="ECO:0007669"/>
    <property type="project" value="TreeGrafter"/>
</dbReference>
<dbReference type="GO" id="GO:0005484">
    <property type="term" value="F:SNAP receptor activity"/>
    <property type="evidence" value="ECO:0007669"/>
    <property type="project" value="TreeGrafter"/>
</dbReference>
<accession>A0A8J5QIW7</accession>
<dbReference type="GO" id="GO:0048278">
    <property type="term" value="P:vesicle docking"/>
    <property type="evidence" value="ECO:0007669"/>
    <property type="project" value="TreeGrafter"/>
</dbReference>
<feature type="compositionally biased region" description="Polar residues" evidence="1">
    <location>
        <begin position="148"/>
        <end position="163"/>
    </location>
</feature>